<name>A0A1F8HBS3_9BACT</name>
<gene>
    <name evidence="1" type="ORF">A3G51_03410</name>
</gene>
<dbReference type="EMBL" id="MGKY01000001">
    <property type="protein sequence ID" value="OGN34409.1"/>
    <property type="molecule type" value="Genomic_DNA"/>
</dbReference>
<comment type="caution">
    <text evidence="1">The sequence shown here is derived from an EMBL/GenBank/DDBJ whole genome shotgun (WGS) entry which is preliminary data.</text>
</comment>
<dbReference type="Proteomes" id="UP000177745">
    <property type="component" value="Unassembled WGS sequence"/>
</dbReference>
<reference evidence="1 2" key="1">
    <citation type="journal article" date="2016" name="Nat. Commun.">
        <title>Thousands of microbial genomes shed light on interconnected biogeochemical processes in an aquifer system.</title>
        <authorList>
            <person name="Anantharaman K."/>
            <person name="Brown C.T."/>
            <person name="Hug L.A."/>
            <person name="Sharon I."/>
            <person name="Castelle C.J."/>
            <person name="Probst A.J."/>
            <person name="Thomas B.C."/>
            <person name="Singh A."/>
            <person name="Wilkins M.J."/>
            <person name="Karaoz U."/>
            <person name="Brodie E.L."/>
            <person name="Williams K.H."/>
            <person name="Hubbard S.S."/>
            <person name="Banfield J.F."/>
        </authorList>
    </citation>
    <scope>NUCLEOTIDE SEQUENCE [LARGE SCALE GENOMIC DNA]</scope>
</reference>
<sequence>MSPPSFRDIEKATISKKSKIIQIIFAFRNRTSKQRENAILKEIRSWKDVRSVERVFDKTNIDPNPSPAELYTVYVKTSSRADSTVNKLQSFAEIKYAYLPPGRSSK</sequence>
<protein>
    <submittedName>
        <fullName evidence="1">Uncharacterized protein</fullName>
    </submittedName>
</protein>
<dbReference type="AlphaFoldDB" id="A0A1F8HBS3"/>
<organism evidence="1 2">
    <name type="scientific">Candidatus Yanofskybacteria bacterium RIFCSPLOWO2_12_FULL_43_11b</name>
    <dbReference type="NCBI Taxonomy" id="1802710"/>
    <lineage>
        <taxon>Bacteria</taxon>
        <taxon>Candidatus Yanofskyibacteriota</taxon>
    </lineage>
</organism>
<evidence type="ECO:0000313" key="1">
    <source>
        <dbReference type="EMBL" id="OGN34409.1"/>
    </source>
</evidence>
<proteinExistence type="predicted"/>
<accession>A0A1F8HBS3</accession>
<evidence type="ECO:0000313" key="2">
    <source>
        <dbReference type="Proteomes" id="UP000177745"/>
    </source>
</evidence>